<dbReference type="PANTHER" id="PTHR12786">
    <property type="entry name" value="SPLICING FACTOR SF3A-RELATED"/>
    <property type="match status" value="1"/>
</dbReference>
<name>A0A6H5HK95_9HEMI</name>
<evidence type="ECO:0000256" key="7">
    <source>
        <dbReference type="ARBA" id="ARBA00023242"/>
    </source>
</evidence>
<dbReference type="EMBL" id="CADCXU010028122">
    <property type="protein sequence ID" value="CAB0014619.1"/>
    <property type="molecule type" value="Genomic_DNA"/>
</dbReference>
<evidence type="ECO:0000256" key="9">
    <source>
        <dbReference type="SAM" id="MobiDB-lite"/>
    </source>
</evidence>
<dbReference type="Proteomes" id="UP000479000">
    <property type="component" value="Unassembled WGS sequence"/>
</dbReference>
<keyword evidence="8" id="KW-0131">Cell cycle</keyword>
<feature type="compositionally biased region" description="Polar residues" evidence="9">
    <location>
        <begin position="215"/>
        <end position="227"/>
    </location>
</feature>
<organism evidence="11 12">
    <name type="scientific">Nesidiocoris tenuis</name>
    <dbReference type="NCBI Taxonomy" id="355587"/>
    <lineage>
        <taxon>Eukaryota</taxon>
        <taxon>Metazoa</taxon>
        <taxon>Ecdysozoa</taxon>
        <taxon>Arthropoda</taxon>
        <taxon>Hexapoda</taxon>
        <taxon>Insecta</taxon>
        <taxon>Pterygota</taxon>
        <taxon>Neoptera</taxon>
        <taxon>Paraneoptera</taxon>
        <taxon>Hemiptera</taxon>
        <taxon>Heteroptera</taxon>
        <taxon>Panheteroptera</taxon>
        <taxon>Cimicomorpha</taxon>
        <taxon>Miridae</taxon>
        <taxon>Dicyphina</taxon>
        <taxon>Nesidiocoris</taxon>
    </lineage>
</organism>
<proteinExistence type="inferred from homology"/>
<comment type="subcellular location">
    <subcellularLocation>
        <location evidence="2">Cytoplasm</location>
    </subcellularLocation>
    <subcellularLocation>
        <location evidence="1">Nucleus</location>
    </subcellularLocation>
</comment>
<evidence type="ECO:0000256" key="1">
    <source>
        <dbReference type="ARBA" id="ARBA00004123"/>
    </source>
</evidence>
<feature type="region of interest" description="Disordered" evidence="9">
    <location>
        <begin position="180"/>
        <end position="227"/>
    </location>
</feature>
<gene>
    <name evidence="11" type="ORF">NTEN_LOCUS19036</name>
</gene>
<keyword evidence="7" id="KW-0539">Nucleus</keyword>
<keyword evidence="12" id="KW-1185">Reference proteome</keyword>
<evidence type="ECO:0000256" key="6">
    <source>
        <dbReference type="ARBA" id="ARBA00023187"/>
    </source>
</evidence>
<evidence type="ECO:0000256" key="2">
    <source>
        <dbReference type="ARBA" id="ARBA00004496"/>
    </source>
</evidence>
<comment type="similarity">
    <text evidence="3">Belongs to the SDE2 family.</text>
</comment>
<dbReference type="OrthoDB" id="547031at2759"/>
<protein>
    <recommendedName>
        <fullName evidence="10">SDE2-like domain-containing protein</fullName>
    </recommendedName>
</protein>
<dbReference type="InterPro" id="IPR053822">
    <property type="entry name" value="SDE2-like_dom"/>
</dbReference>
<evidence type="ECO:0000256" key="3">
    <source>
        <dbReference type="ARBA" id="ARBA00008726"/>
    </source>
</evidence>
<dbReference type="AlphaFoldDB" id="A0A6H5HK95"/>
<evidence type="ECO:0000313" key="11">
    <source>
        <dbReference type="EMBL" id="CAB0014619.1"/>
    </source>
</evidence>
<dbReference type="GO" id="GO:0005737">
    <property type="term" value="C:cytoplasm"/>
    <property type="evidence" value="ECO:0007669"/>
    <property type="project" value="UniProtKB-SubCell"/>
</dbReference>
<dbReference type="InterPro" id="IPR051421">
    <property type="entry name" value="RNA_Proc_DNA_Dmg_Regulator"/>
</dbReference>
<sequence length="227" mass="25682">MVCTIYRYYPLDIDSKLVLHTQSSVICFLFIYLTLHCGFTGLHDGSYFLKSNGRLVTESSDLGHVVEVVPRLRGGKGGFGSMLRAIGAQIEKTTNREACRDLSGRRLRDINEEQRLKKWISQQSDREKELEEKKKKKLEKLAQEPKHEFKDEAYDAERSDLSEKLADSVEQGFKATVDTAVKRKSSEAAPVVKKKKKKTIMDDDFSSSDDDGSDEQLQQPSTAVSAR</sequence>
<accession>A0A6H5HK95</accession>
<evidence type="ECO:0000256" key="8">
    <source>
        <dbReference type="ARBA" id="ARBA00023306"/>
    </source>
</evidence>
<evidence type="ECO:0000256" key="4">
    <source>
        <dbReference type="ARBA" id="ARBA00022490"/>
    </source>
</evidence>
<dbReference type="Pfam" id="PF22782">
    <property type="entry name" value="SDE2"/>
    <property type="match status" value="1"/>
</dbReference>
<keyword evidence="4" id="KW-0963">Cytoplasm</keyword>
<dbReference type="GO" id="GO:0008380">
    <property type="term" value="P:RNA splicing"/>
    <property type="evidence" value="ECO:0007669"/>
    <property type="project" value="UniProtKB-KW"/>
</dbReference>
<dbReference type="PANTHER" id="PTHR12786:SF1">
    <property type="entry name" value="SPLICING REGULATOR SDE2"/>
    <property type="match status" value="1"/>
</dbReference>
<feature type="compositionally biased region" description="Acidic residues" evidence="9">
    <location>
        <begin position="202"/>
        <end position="214"/>
    </location>
</feature>
<keyword evidence="6" id="KW-0508">mRNA splicing</keyword>
<evidence type="ECO:0000256" key="5">
    <source>
        <dbReference type="ARBA" id="ARBA00022664"/>
    </source>
</evidence>
<keyword evidence="5" id="KW-0507">mRNA processing</keyword>
<evidence type="ECO:0000313" key="12">
    <source>
        <dbReference type="Proteomes" id="UP000479000"/>
    </source>
</evidence>
<reference evidence="11 12" key="1">
    <citation type="submission" date="2020-02" db="EMBL/GenBank/DDBJ databases">
        <authorList>
            <person name="Ferguson B K."/>
        </authorList>
    </citation>
    <scope>NUCLEOTIDE SEQUENCE [LARGE SCALE GENOMIC DNA]</scope>
</reference>
<evidence type="ECO:0000259" key="10">
    <source>
        <dbReference type="Pfam" id="PF22782"/>
    </source>
</evidence>
<dbReference type="GO" id="GO:0005634">
    <property type="term" value="C:nucleus"/>
    <property type="evidence" value="ECO:0007669"/>
    <property type="project" value="UniProtKB-SubCell"/>
</dbReference>
<dbReference type="GO" id="GO:0006397">
    <property type="term" value="P:mRNA processing"/>
    <property type="evidence" value="ECO:0007669"/>
    <property type="project" value="UniProtKB-KW"/>
</dbReference>
<feature type="domain" description="SDE2-like" evidence="10">
    <location>
        <begin position="74"/>
        <end position="171"/>
    </location>
</feature>